<dbReference type="GO" id="GO:0005524">
    <property type="term" value="F:ATP binding"/>
    <property type="evidence" value="ECO:0007669"/>
    <property type="project" value="UniProtKB-KW"/>
</dbReference>
<dbReference type="OrthoDB" id="1700726at2759"/>
<dbReference type="InterPro" id="IPR020845">
    <property type="entry name" value="AMP-binding_CS"/>
</dbReference>
<dbReference type="AlphaFoldDB" id="A0A1J4MY04"/>
<accession>A0A1J4MY04</accession>
<keyword evidence="2" id="KW-0067">ATP-binding</keyword>
<dbReference type="GO" id="GO:0004467">
    <property type="term" value="F:long-chain fatty acid-CoA ligase activity"/>
    <property type="evidence" value="ECO:0007669"/>
    <property type="project" value="TreeGrafter"/>
</dbReference>
<keyword evidence="1" id="KW-0547">Nucleotide-binding</keyword>
<proteinExistence type="predicted"/>
<evidence type="ECO:0000256" key="2">
    <source>
        <dbReference type="ARBA" id="ARBA00022840"/>
    </source>
</evidence>
<name>A0A1J4MY04_9CRYT</name>
<evidence type="ECO:0000259" key="3">
    <source>
        <dbReference type="Pfam" id="PF00501"/>
    </source>
</evidence>
<dbReference type="InterPro" id="IPR042099">
    <property type="entry name" value="ANL_N_sf"/>
</dbReference>
<dbReference type="Pfam" id="PF00501">
    <property type="entry name" value="AMP-binding"/>
    <property type="match status" value="1"/>
</dbReference>
<evidence type="ECO:0000313" key="5">
    <source>
        <dbReference type="Proteomes" id="UP000186804"/>
    </source>
</evidence>
<protein>
    <submittedName>
        <fullName evidence="4">Long-chain fatty acid ligase</fullName>
    </submittedName>
</protein>
<gene>
    <name evidence="4" type="ORF">cand_013730</name>
</gene>
<dbReference type="SUPFAM" id="SSF56801">
    <property type="entry name" value="Acetyl-CoA synthetase-like"/>
    <property type="match status" value="1"/>
</dbReference>
<feature type="domain" description="AMP-dependent synthetase/ligase" evidence="3">
    <location>
        <begin position="121"/>
        <end position="491"/>
    </location>
</feature>
<keyword evidence="4" id="KW-0436">Ligase</keyword>
<sequence>MGSVLSKKQNSCIYSVPIQGTETPNSTAIRRNILTVGTELISNFETPLNNCWELILHGLKVSNDSDYLGERIINEDGTFGEYQFKKYSEIIAMSKEVGSGLIHIKGFEDTSYDDFELKLRCIAIFGKNCMNWSITEQACHAYDLTIIPLYDVTRSDGILHILNSTKPLTVFCSSLCAERLISILNLIESIRFLIILDNIKPNCSIPSDISSRVAIMTFSELRDIGRKNMKKPTPGNLDSINSIHYTSGTTGSPKGAILTNGSWIACTSAFLRSQLGHRDNGVTHLDIHISYLPLAHIFERIVHMVLSYSGGKIGFCSGSIQNIVGDIQALKPTFFVTVPRLLNRLYDKIMTDLEEKQPILRFLFNLALEQKEKRNSPYHILWDTIIFRKIKDILGGNIRVILSGSAPLDKMIQSRIRSFVCVPCFEGYGMSEILAAFLPEIDDYSLGTIGGPAPCYEFKLVSVSDMGYNIKNDPPSGELYVRGTASFIGYFLDKEGTKNIISSDGWVKTGDICELLSNGSIRLIDRRKSIFKLAQGEYITPEKLENIYLTCELVSQVLVVGRPTESSIVAIFVLDEEFTMNYVRTNNLGANLTFKEAVQHPKLLKKITDELKRVEDINELYGYERVKAFRCITEQFTIENNMMTPTFKIIRHKAIKYYEKVIDELYVEVNSKLASRKI</sequence>
<dbReference type="EMBL" id="LRBS01000027">
    <property type="protein sequence ID" value="OII77797.1"/>
    <property type="molecule type" value="Genomic_DNA"/>
</dbReference>
<dbReference type="Gene3D" id="3.40.50.12780">
    <property type="entry name" value="N-terminal domain of ligase-like"/>
    <property type="match status" value="1"/>
</dbReference>
<reference evidence="4 5" key="1">
    <citation type="submission" date="2016-10" db="EMBL/GenBank/DDBJ databases">
        <title>Reductive evolution of mitochondrial metabolism and differential evolution of invasion-related proteins in Cryptosporidium.</title>
        <authorList>
            <person name="Liu S."/>
            <person name="Roellig D.M."/>
            <person name="Guo Y."/>
            <person name="Li N."/>
            <person name="Frace M.A."/>
            <person name="Tang K."/>
            <person name="Zhang L."/>
            <person name="Feng Y."/>
            <person name="Xiao L."/>
        </authorList>
    </citation>
    <scope>NUCLEOTIDE SEQUENCE [LARGE SCALE GENOMIC DNA]</scope>
    <source>
        <strain evidence="4">30847</strain>
    </source>
</reference>
<keyword evidence="5" id="KW-1185">Reference proteome</keyword>
<dbReference type="PANTHER" id="PTHR43272:SF33">
    <property type="entry name" value="AMP-BINDING DOMAIN-CONTAINING PROTEIN-RELATED"/>
    <property type="match status" value="1"/>
</dbReference>
<dbReference type="InterPro" id="IPR000873">
    <property type="entry name" value="AMP-dep_synth/lig_dom"/>
</dbReference>
<dbReference type="GO" id="GO:0016020">
    <property type="term" value="C:membrane"/>
    <property type="evidence" value="ECO:0007669"/>
    <property type="project" value="TreeGrafter"/>
</dbReference>
<dbReference type="GO" id="GO:0005783">
    <property type="term" value="C:endoplasmic reticulum"/>
    <property type="evidence" value="ECO:0007669"/>
    <property type="project" value="TreeGrafter"/>
</dbReference>
<dbReference type="VEuPathDB" id="CryptoDB:cand_013730"/>
<dbReference type="PANTHER" id="PTHR43272">
    <property type="entry name" value="LONG-CHAIN-FATTY-ACID--COA LIGASE"/>
    <property type="match status" value="1"/>
</dbReference>
<dbReference type="RefSeq" id="XP_067069643.1">
    <property type="nucleotide sequence ID" value="XM_067211608.1"/>
</dbReference>
<evidence type="ECO:0000313" key="4">
    <source>
        <dbReference type="EMBL" id="OII77797.1"/>
    </source>
</evidence>
<comment type="caution">
    <text evidence="4">The sequence shown here is derived from an EMBL/GenBank/DDBJ whole genome shotgun (WGS) entry which is preliminary data.</text>
</comment>
<dbReference type="PROSITE" id="PS00455">
    <property type="entry name" value="AMP_BINDING"/>
    <property type="match status" value="1"/>
</dbReference>
<dbReference type="GeneID" id="92365558"/>
<dbReference type="Proteomes" id="UP000186804">
    <property type="component" value="Unassembled WGS sequence"/>
</dbReference>
<organism evidence="4 5">
    <name type="scientific">Cryptosporidium andersoni</name>
    <dbReference type="NCBI Taxonomy" id="117008"/>
    <lineage>
        <taxon>Eukaryota</taxon>
        <taxon>Sar</taxon>
        <taxon>Alveolata</taxon>
        <taxon>Apicomplexa</taxon>
        <taxon>Conoidasida</taxon>
        <taxon>Coccidia</taxon>
        <taxon>Eucoccidiorida</taxon>
        <taxon>Eimeriorina</taxon>
        <taxon>Cryptosporidiidae</taxon>
        <taxon>Cryptosporidium</taxon>
    </lineage>
</organism>
<evidence type="ECO:0000256" key="1">
    <source>
        <dbReference type="ARBA" id="ARBA00022741"/>
    </source>
</evidence>